<evidence type="ECO:0000313" key="1">
    <source>
        <dbReference type="EMBL" id="MDM8562208.1"/>
    </source>
</evidence>
<accession>A0ABT7VRB7</accession>
<gene>
    <name evidence="1" type="ORF">QUF54_02525</name>
</gene>
<reference evidence="1" key="1">
    <citation type="submission" date="2023-06" db="EMBL/GenBank/DDBJ databases">
        <title>Uncultivated large filamentous bacteria from sulfidic sediments reveal new species and different genomic features in energy metabolism and defense.</title>
        <authorList>
            <person name="Fonseca A."/>
        </authorList>
    </citation>
    <scope>NUCLEOTIDE SEQUENCE</scope>
    <source>
        <strain evidence="1">HSG4</strain>
    </source>
</reference>
<organism evidence="1 2">
    <name type="scientific">Candidatus Marithioploca araucensis</name>
    <dbReference type="NCBI Taxonomy" id="70273"/>
    <lineage>
        <taxon>Bacteria</taxon>
        <taxon>Pseudomonadati</taxon>
        <taxon>Pseudomonadota</taxon>
        <taxon>Gammaproteobacteria</taxon>
        <taxon>Thiotrichales</taxon>
        <taxon>Thiotrichaceae</taxon>
        <taxon>Candidatus Marithioploca</taxon>
    </lineage>
</organism>
<keyword evidence="2" id="KW-1185">Reference proteome</keyword>
<sequence length="189" mass="21903">MFRQQFIGLMENNVAKTFSQKLVKNINANPLPENLKEALQDKLSSRDLLARLKGLCDIFLFEYGETLNKCGTEISEPSFREENSFHGEKTDDDVIKSALEHYQQSLITFFSDLKINERTRRSVENYFKEMKEELLELFADKHGKIESEIEELIKPQVISELEKALSSEEQSTINQSYRDLKEIQLGCQG</sequence>
<name>A0ABT7VRB7_9GAMM</name>
<comment type="caution">
    <text evidence="1">The sequence shown here is derived from an EMBL/GenBank/DDBJ whole genome shotgun (WGS) entry which is preliminary data.</text>
</comment>
<proteinExistence type="predicted"/>
<evidence type="ECO:0000313" key="2">
    <source>
        <dbReference type="Proteomes" id="UP001171945"/>
    </source>
</evidence>
<protein>
    <submittedName>
        <fullName evidence="1">Uncharacterized protein</fullName>
    </submittedName>
</protein>
<dbReference type="EMBL" id="JAUCGM010000086">
    <property type="protein sequence ID" value="MDM8562208.1"/>
    <property type="molecule type" value="Genomic_DNA"/>
</dbReference>
<dbReference type="Proteomes" id="UP001171945">
    <property type="component" value="Unassembled WGS sequence"/>
</dbReference>